<dbReference type="InterPro" id="IPR041516">
    <property type="entry name" value="LACTB2_WH"/>
</dbReference>
<dbReference type="PANTHER" id="PTHR23131">
    <property type="entry name" value="ENDORIBONUCLEASE LACTB2"/>
    <property type="match status" value="1"/>
</dbReference>
<dbReference type="SUPFAM" id="SSF56281">
    <property type="entry name" value="Metallo-hydrolase/oxidoreductase"/>
    <property type="match status" value="1"/>
</dbReference>
<gene>
    <name evidence="2" type="ORF">AS594_16215</name>
</gene>
<dbReference type="Pfam" id="PF17778">
    <property type="entry name" value="WHD_BLACT"/>
    <property type="match status" value="1"/>
</dbReference>
<keyword evidence="2" id="KW-0378">Hydrolase</keyword>
<dbReference type="InterPro" id="IPR001279">
    <property type="entry name" value="Metallo-B-lactamas"/>
</dbReference>
<name>A0A1E5P8G0_9ACTN</name>
<keyword evidence="3" id="KW-1185">Reference proteome</keyword>
<comment type="caution">
    <text evidence="2">The sequence shown here is derived from an EMBL/GenBank/DDBJ whole genome shotgun (WGS) entry which is preliminary data.</text>
</comment>
<evidence type="ECO:0000313" key="2">
    <source>
        <dbReference type="EMBL" id="OEJ25808.1"/>
    </source>
</evidence>
<dbReference type="OrthoDB" id="9788263at2"/>
<feature type="domain" description="Metallo-beta-lactamase" evidence="1">
    <location>
        <begin position="39"/>
        <end position="204"/>
    </location>
</feature>
<evidence type="ECO:0000259" key="1">
    <source>
        <dbReference type="SMART" id="SM00849"/>
    </source>
</evidence>
<dbReference type="InterPro" id="IPR036866">
    <property type="entry name" value="RibonucZ/Hydroxyglut_hydro"/>
</dbReference>
<dbReference type="CDD" id="cd16278">
    <property type="entry name" value="metallo-hydrolase-like_MBL-fold"/>
    <property type="match status" value="1"/>
</dbReference>
<proteinExistence type="predicted"/>
<accession>A0A1E5P8G0</accession>
<dbReference type="AlphaFoldDB" id="A0A1E5P8G0"/>
<dbReference type="InterPro" id="IPR036388">
    <property type="entry name" value="WH-like_DNA-bd_sf"/>
</dbReference>
<dbReference type="Proteomes" id="UP000095759">
    <property type="component" value="Unassembled WGS sequence"/>
</dbReference>
<organism evidence="2 3">
    <name type="scientific">Streptomyces agglomeratus</name>
    <dbReference type="NCBI Taxonomy" id="285458"/>
    <lineage>
        <taxon>Bacteria</taxon>
        <taxon>Bacillati</taxon>
        <taxon>Actinomycetota</taxon>
        <taxon>Actinomycetes</taxon>
        <taxon>Kitasatosporales</taxon>
        <taxon>Streptomycetaceae</taxon>
        <taxon>Streptomyces</taxon>
    </lineage>
</organism>
<dbReference type="EMBL" id="MEHJ01000001">
    <property type="protein sequence ID" value="OEJ25808.1"/>
    <property type="molecule type" value="Genomic_DNA"/>
</dbReference>
<sequence>MTDAAALPGQPRGGVLSGPATERAVNVLAPNASAMTLDGTNTWIVSEPGSDLAVVVDPGPLDDVHLRTVIDTAEKAGKRIALTLLTHGHPDHAEGAGRFAELTRTSVRALDPALRLGEEGLAAGDVVTTGGLELRVVPTPGHTADSLCFHLPADRAVLTGDTVLGRGTTVVAHPDGRLGDYLDSLRRLRSLTVDDGVHTVLPGHGPVLEDAQGVVEYYLAHRANRLAQVETAVENGYASASEVVAHVYADVDRSLWPAAELSVRAQLEYLREHGLI</sequence>
<dbReference type="Gene3D" id="1.10.10.10">
    <property type="entry name" value="Winged helix-like DNA-binding domain superfamily/Winged helix DNA-binding domain"/>
    <property type="match status" value="1"/>
</dbReference>
<dbReference type="RefSeq" id="WP_069927709.1">
    <property type="nucleotide sequence ID" value="NZ_MEHI01000001.1"/>
</dbReference>
<dbReference type="Pfam" id="PF00753">
    <property type="entry name" value="Lactamase_B"/>
    <property type="match status" value="1"/>
</dbReference>
<dbReference type="InterPro" id="IPR050662">
    <property type="entry name" value="Sec-metab_biosynth-thioest"/>
</dbReference>
<dbReference type="GO" id="GO:0016787">
    <property type="term" value="F:hydrolase activity"/>
    <property type="evidence" value="ECO:0007669"/>
    <property type="project" value="UniProtKB-KW"/>
</dbReference>
<dbReference type="Gene3D" id="3.60.15.10">
    <property type="entry name" value="Ribonuclease Z/Hydroxyacylglutathione hydrolase-like"/>
    <property type="match status" value="1"/>
</dbReference>
<protein>
    <submittedName>
        <fullName evidence="2">MBL fold metallo-hydrolase</fullName>
    </submittedName>
</protein>
<dbReference type="PANTHER" id="PTHR23131:SF0">
    <property type="entry name" value="ENDORIBONUCLEASE LACTB2"/>
    <property type="match status" value="1"/>
</dbReference>
<reference evidence="2 3" key="1">
    <citation type="submission" date="2016-08" db="EMBL/GenBank/DDBJ databases">
        <title>Complete genome sequence of Streptomyces agglomeratus strain 6-3-2, a novel anti-MRSA actinomycete isolated from Wuli of Tebit, China.</title>
        <authorList>
            <person name="Chen X."/>
        </authorList>
    </citation>
    <scope>NUCLEOTIDE SEQUENCE [LARGE SCALE GENOMIC DNA]</scope>
    <source>
        <strain evidence="2 3">6-3-2</strain>
    </source>
</reference>
<dbReference type="STRING" id="285458.BGM19_20655"/>
<dbReference type="SMART" id="SM00849">
    <property type="entry name" value="Lactamase_B"/>
    <property type="match status" value="1"/>
</dbReference>
<evidence type="ECO:0000313" key="3">
    <source>
        <dbReference type="Proteomes" id="UP000095759"/>
    </source>
</evidence>